<dbReference type="RefSeq" id="WP_117173202.1">
    <property type="nucleotide sequence ID" value="NZ_QFZK01000001.1"/>
</dbReference>
<organism evidence="2 3">
    <name type="scientific">Rhodoferax lacus</name>
    <dbReference type="NCBI Taxonomy" id="2184758"/>
    <lineage>
        <taxon>Bacteria</taxon>
        <taxon>Pseudomonadati</taxon>
        <taxon>Pseudomonadota</taxon>
        <taxon>Betaproteobacteria</taxon>
        <taxon>Burkholderiales</taxon>
        <taxon>Comamonadaceae</taxon>
        <taxon>Rhodoferax</taxon>
    </lineage>
</organism>
<reference evidence="2 3" key="1">
    <citation type="submission" date="2018-05" db="EMBL/GenBank/DDBJ databases">
        <title>Rhodoferax soyangensis sp.nov., isolated from an oligotrophic freshwater lake.</title>
        <authorList>
            <person name="Park M."/>
        </authorList>
    </citation>
    <scope>NUCLEOTIDE SEQUENCE [LARGE SCALE GENOMIC DNA]</scope>
    <source>
        <strain evidence="2 3">IMCC26218</strain>
    </source>
</reference>
<dbReference type="PANTHER" id="PTHR43745:SF2">
    <property type="entry name" value="NITROREDUCTASE MJ1384-RELATED"/>
    <property type="match status" value="1"/>
</dbReference>
<dbReference type="InterPro" id="IPR000415">
    <property type="entry name" value="Nitroreductase-like"/>
</dbReference>
<evidence type="ECO:0000313" key="2">
    <source>
        <dbReference type="EMBL" id="RFO98519.1"/>
    </source>
</evidence>
<dbReference type="InterPro" id="IPR020051">
    <property type="entry name" value="SagB-type_dehydrogenase"/>
</dbReference>
<dbReference type="Proteomes" id="UP000260665">
    <property type="component" value="Unassembled WGS sequence"/>
</dbReference>
<dbReference type="InterPro" id="IPR029479">
    <property type="entry name" value="Nitroreductase"/>
</dbReference>
<dbReference type="AlphaFoldDB" id="A0A3E1RGN2"/>
<dbReference type="Pfam" id="PF00881">
    <property type="entry name" value="Nitroreductase"/>
    <property type="match status" value="1"/>
</dbReference>
<dbReference type="InterPro" id="IPR007801">
    <property type="entry name" value="MbnB/TglH/ChrH"/>
</dbReference>
<accession>A0A3E1RGN2</accession>
<dbReference type="InterPro" id="IPR052544">
    <property type="entry name" value="Bacteriocin_Proc_Enz"/>
</dbReference>
<dbReference type="Gene3D" id="3.20.20.150">
    <property type="entry name" value="Divalent-metal-dependent TIM barrel enzymes"/>
    <property type="match status" value="1"/>
</dbReference>
<evidence type="ECO:0000259" key="1">
    <source>
        <dbReference type="Pfam" id="PF00881"/>
    </source>
</evidence>
<evidence type="ECO:0000313" key="3">
    <source>
        <dbReference type="Proteomes" id="UP000260665"/>
    </source>
</evidence>
<dbReference type="Pfam" id="PF05114">
    <property type="entry name" value="MbnB_TglH_ChrH"/>
    <property type="match status" value="1"/>
</dbReference>
<dbReference type="NCBIfam" id="TIGR03605">
    <property type="entry name" value="antibiot_sagB"/>
    <property type="match status" value="1"/>
</dbReference>
<keyword evidence="3" id="KW-1185">Reference proteome</keyword>
<name>A0A3E1RGN2_9BURK</name>
<comment type="caution">
    <text evidence="2">The sequence shown here is derived from an EMBL/GenBank/DDBJ whole genome shotgun (WGS) entry which is preliminary data.</text>
</comment>
<proteinExistence type="predicted"/>
<dbReference type="GO" id="GO:0016491">
    <property type="term" value="F:oxidoreductase activity"/>
    <property type="evidence" value="ECO:0007669"/>
    <property type="project" value="InterPro"/>
</dbReference>
<dbReference type="OrthoDB" id="9801593at2"/>
<sequence>MFDPSAIAPLGVGLEYHADTHNPRTDQLAVPALFDYVEIQPPHLIFDPGLLGALGHARPLLHSSDLSLGSIGIPMDPEFLALTCRLLRQTQTPWFGEHISWNRFSGGDTRHFVLPFLGDEVRDTIIANARTLHQRSGLPVLLENAPRTLVVELPGDAPEADFMRDVVNGADAGFILDIDNARATARAKGVDLRSYIDSLPLERTVEIHVHNPVADRALYWQVLCDAPVRAITLGWGARKLHSKALEKMVRELKDHLQHKPVRSVHIGAAPQLQEPLFCLAPGVAVTLRDGCVKVTGGTAGLLLEAAPHSLPLLGHFATPQTLASALLAPGLEEPQAMLQAAATARELIDLGVLAPVQSTQPDQASNPDASTNEVWSQWDSALDFYLATRTRKQTVFNSLTEMDEALTEKAHDRPQPSAYKDYNAHPFFALPNPLQDTPTPEAASGFLDVLLRRRSLRAFTTEPLRANELSALLYYVWGATCVQRNHLGDVFLHKTAPAGGSLQGAEVYPILMNVEGYAPGLYHYSVRRHGLVLLSQEDPRPWIAAACGDQTWIADAAAVFLSTYNVKRLAWKYAFSRGFRATLLDTGHLGQSFALVSTWLGLAPFTTAALRDELFEDKLGLDYRAEPVLMVNGVGRPAEAPWLPDRPRET</sequence>
<dbReference type="EMBL" id="QFZK01000001">
    <property type="protein sequence ID" value="RFO98519.1"/>
    <property type="molecule type" value="Genomic_DNA"/>
</dbReference>
<dbReference type="SUPFAM" id="SSF55469">
    <property type="entry name" value="FMN-dependent nitroreductase-like"/>
    <property type="match status" value="1"/>
</dbReference>
<dbReference type="CDD" id="cd02142">
    <property type="entry name" value="McbC_SagB-like_oxidoreductase"/>
    <property type="match status" value="1"/>
</dbReference>
<dbReference type="PANTHER" id="PTHR43745">
    <property type="entry name" value="NITROREDUCTASE MJ1384-RELATED"/>
    <property type="match status" value="1"/>
</dbReference>
<dbReference type="Gene3D" id="3.40.109.10">
    <property type="entry name" value="NADH Oxidase"/>
    <property type="match status" value="1"/>
</dbReference>
<gene>
    <name evidence="2" type="ORF">DIC66_01115</name>
</gene>
<feature type="domain" description="Nitroreductase" evidence="1">
    <location>
        <begin position="451"/>
        <end position="631"/>
    </location>
</feature>
<protein>
    <submittedName>
        <fullName evidence="2">Dehydrogenase</fullName>
    </submittedName>
</protein>